<keyword evidence="7" id="KW-1185">Reference proteome</keyword>
<sequence>MDKLSIMGVRIDNMSMNETMDVIKDKIKNKEQYIIYTPNTEIVMMCNKDEEFMELINKSDINVPDGIGLIYASKIKKHPLKEKVAGYDLSVNMLKLANENNLKLFVVGGKPGIADEAMENVHREYPNINIAGSQHGYFKGTHLGKNGDDEELIVLDKINKAEPDILFVGFGAKKQEQWIEYNRDKINAKIIIGNGGTLDGLAGKVKRAPDIFIKLGLEWLYRLIKEPKRIKRQILLPIFMIKVVFRGKDIIKEIKEG</sequence>
<organism evidence="6 7">
    <name type="scientific">Sedimentibacter hydroxybenzoicus DSM 7310</name>
    <dbReference type="NCBI Taxonomy" id="1123245"/>
    <lineage>
        <taxon>Bacteria</taxon>
        <taxon>Bacillati</taxon>
        <taxon>Bacillota</taxon>
        <taxon>Tissierellia</taxon>
        <taxon>Sedimentibacter</taxon>
    </lineage>
</organism>
<evidence type="ECO:0000256" key="3">
    <source>
        <dbReference type="ARBA" id="ARBA00022944"/>
    </source>
</evidence>
<dbReference type="RefSeq" id="WP_179238914.1">
    <property type="nucleotide sequence ID" value="NZ_JACBNQ010000018.1"/>
</dbReference>
<evidence type="ECO:0000256" key="2">
    <source>
        <dbReference type="ARBA" id="ARBA00022679"/>
    </source>
</evidence>
<keyword evidence="2 5" id="KW-0808">Transferase</keyword>
<dbReference type="InterPro" id="IPR004629">
    <property type="entry name" value="WecG_TagA_CpsF"/>
</dbReference>
<dbReference type="Pfam" id="PF03808">
    <property type="entry name" value="Glyco_tran_WecG"/>
    <property type="match status" value="1"/>
</dbReference>
<dbReference type="NCBIfam" id="TIGR00696">
    <property type="entry name" value="wecG_tagA_cpsF"/>
    <property type="match status" value="1"/>
</dbReference>
<dbReference type="InterPro" id="IPR034714">
    <property type="entry name" value="TagA_TarA"/>
</dbReference>
<dbReference type="EMBL" id="JACBNQ010000018">
    <property type="protein sequence ID" value="NYB75208.1"/>
    <property type="molecule type" value="Genomic_DNA"/>
</dbReference>
<dbReference type="PANTHER" id="PTHR34136">
    <property type="match status" value="1"/>
</dbReference>
<keyword evidence="3 5" id="KW-0777">Teichoic acid biosynthesis</keyword>
<dbReference type="EC" id="2.4.1.187" evidence="5"/>
<dbReference type="GO" id="GO:0071555">
    <property type="term" value="P:cell wall organization"/>
    <property type="evidence" value="ECO:0007669"/>
    <property type="project" value="UniProtKB-KW"/>
</dbReference>
<keyword evidence="4 5" id="KW-0961">Cell wall biogenesis/degradation</keyword>
<evidence type="ECO:0000256" key="5">
    <source>
        <dbReference type="HAMAP-Rule" id="MF_02070"/>
    </source>
</evidence>
<comment type="caution">
    <text evidence="6">The sequence shown here is derived from an EMBL/GenBank/DDBJ whole genome shotgun (WGS) entry which is preliminary data.</text>
</comment>
<comment type="catalytic activity">
    <reaction evidence="5">
        <text>UDP-N-acetyl-alpha-D-mannosamine + N-acetyl-alpha-D-glucosaminyl-di-trans,octa-cis-undecaprenyl diphosphate = N-acetyl-beta-D-mannosaminyl-(1-&gt;4)-N-acetyl-alpha-D-glucosaminyl di-trans,octa-cis-undecaprenyl diphosphate + UDP + H(+)</text>
        <dbReference type="Rhea" id="RHEA:16053"/>
        <dbReference type="ChEBI" id="CHEBI:15378"/>
        <dbReference type="ChEBI" id="CHEBI:58223"/>
        <dbReference type="ChEBI" id="CHEBI:62959"/>
        <dbReference type="ChEBI" id="CHEBI:68623"/>
        <dbReference type="ChEBI" id="CHEBI:132210"/>
        <dbReference type="EC" id="2.4.1.187"/>
    </reaction>
</comment>
<name>A0A974BLK7_SEDHY</name>
<dbReference type="CDD" id="cd06533">
    <property type="entry name" value="Glyco_transf_WecG_TagA"/>
    <property type="match status" value="1"/>
</dbReference>
<dbReference type="AlphaFoldDB" id="A0A974BLK7"/>
<accession>A0A974BLK7</accession>
<evidence type="ECO:0000256" key="4">
    <source>
        <dbReference type="ARBA" id="ARBA00023316"/>
    </source>
</evidence>
<gene>
    <name evidence="6" type="ORF">HZF24_13750</name>
</gene>
<comment type="function">
    <text evidence="5">Catalyzes the conversion of GlcNAc-PP-undecaprenol into ManNAc-GlcNAc-PP-undecaprenol, the first committed lipid intermediate in the de novo synthesis of teichoic acid.</text>
</comment>
<evidence type="ECO:0000313" key="6">
    <source>
        <dbReference type="EMBL" id="NYB75208.1"/>
    </source>
</evidence>
<evidence type="ECO:0000313" key="7">
    <source>
        <dbReference type="Proteomes" id="UP000611629"/>
    </source>
</evidence>
<reference evidence="6" key="1">
    <citation type="submission" date="2020-07" db="EMBL/GenBank/DDBJ databases">
        <title>Genomic analysis of a strain of Sedimentibacter Hydroxybenzoicus DSM7310.</title>
        <authorList>
            <person name="Ma S."/>
        </authorList>
    </citation>
    <scope>NUCLEOTIDE SEQUENCE</scope>
    <source>
        <strain evidence="6">DSM 7310</strain>
    </source>
</reference>
<comment type="pathway">
    <text evidence="5">Cell wall biogenesis; teichoic acid biosynthesis.</text>
</comment>
<evidence type="ECO:0000256" key="1">
    <source>
        <dbReference type="ARBA" id="ARBA00022676"/>
    </source>
</evidence>
<keyword evidence="1 5" id="KW-0328">Glycosyltransferase</keyword>
<dbReference type="PANTHER" id="PTHR34136:SF1">
    <property type="entry name" value="UDP-N-ACETYL-D-MANNOSAMINURONIC ACID TRANSFERASE"/>
    <property type="match status" value="1"/>
</dbReference>
<comment type="similarity">
    <text evidence="5">Belongs to the glycosyltransferase 26 family. TagA/TarA subfamily.</text>
</comment>
<proteinExistence type="inferred from homology"/>
<dbReference type="GO" id="GO:0047244">
    <property type="term" value="F:N-acetylglucosaminyldiphosphoundecaprenol N-acetyl-beta-D-mannosaminyltransferase activity"/>
    <property type="evidence" value="ECO:0007669"/>
    <property type="project" value="UniProtKB-UniRule"/>
</dbReference>
<protein>
    <recommendedName>
        <fullName evidence="5">N-acetylglucosaminyldiphosphoundecaprenol N-acetyl-beta-D-mannosaminyltransferase</fullName>
        <ecNumber evidence="5">2.4.1.187</ecNumber>
    </recommendedName>
    <alternativeName>
        <fullName evidence="5">N-acetylmannosaminyltransferase</fullName>
    </alternativeName>
    <alternativeName>
        <fullName evidence="5">UDP-N-acetylmannosamine transferase</fullName>
    </alternativeName>
    <alternativeName>
        <fullName evidence="5">UDP-N-acetylmannosamine:N-acetylglucosaminyl pyrophosphorylundecaprenol N-acetylmannosaminyltransferase</fullName>
    </alternativeName>
</protein>
<dbReference type="GO" id="GO:0019350">
    <property type="term" value="P:teichoic acid biosynthetic process"/>
    <property type="evidence" value="ECO:0007669"/>
    <property type="project" value="UniProtKB-UniRule"/>
</dbReference>
<dbReference type="Proteomes" id="UP000611629">
    <property type="component" value="Unassembled WGS sequence"/>
</dbReference>
<dbReference type="HAMAP" id="MF_02070">
    <property type="entry name" value="TagA_TarA"/>
    <property type="match status" value="1"/>
</dbReference>